<feature type="coiled-coil region" evidence="8">
    <location>
        <begin position="479"/>
        <end position="512"/>
    </location>
</feature>
<keyword evidence="5" id="KW-0346">Stress response</keyword>
<dbReference type="EMBL" id="JAAGMN010010093">
    <property type="protein sequence ID" value="NEE22998.1"/>
    <property type="molecule type" value="Genomic_DNA"/>
</dbReference>
<keyword evidence="8" id="KW-0175">Coiled coil</keyword>
<gene>
    <name evidence="10" type="primary">dnaK</name>
    <name evidence="10" type="ORF">G3M58_93175</name>
</gene>
<keyword evidence="4 7" id="KW-0067">ATP-binding</keyword>
<dbReference type="NCBIfam" id="NF001413">
    <property type="entry name" value="PRK00290.1"/>
    <property type="match status" value="1"/>
</dbReference>
<dbReference type="InterPro" id="IPR013126">
    <property type="entry name" value="Hsp_70_fam"/>
</dbReference>
<feature type="region of interest" description="Disordered" evidence="9">
    <location>
        <begin position="555"/>
        <end position="575"/>
    </location>
</feature>
<dbReference type="AlphaFoldDB" id="A0A6G3XYV0"/>
<dbReference type="InterPro" id="IPR029048">
    <property type="entry name" value="HSP70_C_sf"/>
</dbReference>
<dbReference type="PRINTS" id="PR00301">
    <property type="entry name" value="HEATSHOCK70"/>
</dbReference>
<evidence type="ECO:0000256" key="2">
    <source>
        <dbReference type="ARBA" id="ARBA00022553"/>
    </source>
</evidence>
<feature type="compositionally biased region" description="Basic and acidic residues" evidence="9">
    <location>
        <begin position="555"/>
        <end position="564"/>
    </location>
</feature>
<dbReference type="CDD" id="cd10234">
    <property type="entry name" value="ASKHA_NBD_HSP70_DnaK-like"/>
    <property type="match status" value="1"/>
</dbReference>
<evidence type="ECO:0000256" key="9">
    <source>
        <dbReference type="SAM" id="MobiDB-lite"/>
    </source>
</evidence>
<evidence type="ECO:0000256" key="5">
    <source>
        <dbReference type="ARBA" id="ARBA00023016"/>
    </source>
</evidence>
<evidence type="ECO:0000313" key="10">
    <source>
        <dbReference type="EMBL" id="NEE22998.1"/>
    </source>
</evidence>
<dbReference type="GO" id="GO:0140662">
    <property type="term" value="F:ATP-dependent protein folding chaperone"/>
    <property type="evidence" value="ECO:0007669"/>
    <property type="project" value="InterPro"/>
</dbReference>
<dbReference type="SUPFAM" id="SSF100934">
    <property type="entry name" value="Heat shock protein 70kD (HSP70), C-terminal subdomain"/>
    <property type="match status" value="1"/>
</dbReference>
<proteinExistence type="inferred from homology"/>
<organism evidence="10">
    <name type="scientific">Streptomyces sp. SID7499</name>
    <dbReference type="NCBI Taxonomy" id="2706086"/>
    <lineage>
        <taxon>Bacteria</taxon>
        <taxon>Bacillati</taxon>
        <taxon>Actinomycetota</taxon>
        <taxon>Actinomycetes</taxon>
        <taxon>Kitasatosporales</taxon>
        <taxon>Streptomycetaceae</taxon>
        <taxon>Streptomyces</taxon>
    </lineage>
</organism>
<dbReference type="InterPro" id="IPR029047">
    <property type="entry name" value="HSP70_peptide-bd_sf"/>
</dbReference>
<sequence length="575" mass="62441">MTRAVGIDLGTAHSLVSVLEGGQPTVITNAEGGRSTPSVVAFTHDGEVLVGEPARRQAVANADRTICSVKRHMGTSWKVRIDGTDFTSQQISAFILQKLKRDAESYLGEQVTDAVITVPAYFGQAERQATEEAGQIAGLNVLRIISEPTSAALAYGLDKGEETVMVIHFGGGTFDVSLLGIDDGVVAVLAVSGDNELGGDDWDQRIVDHLVKRFADDHGVDLAADGTALRRLCEAAQRAKIELSSTTETTIDLPYAAAAAEGPLHLNERLTRDRFQQLTADLLERCKAPFHDVIKDAGMGLDEIDYVILVGGSTRMPAVIDMVDELTGGKERQRVRSDDPVAVGAVLQAGIIKGEVRDALLVDACPFSLGIETKGGIMNVLIQRNTTIPTKRSEIFTTTRDNQTELEIKVYEGEHELTARNKKIACVQLTGLPAAKAGRSQIEVTFDIDANGLMHVFAKDLCTAKEQRVAVTVGSAVPKADLERMVREAERYEEQERRRRKAAETRDRANQLVHSMKKSLQDHADTMADDIKTDDIKTEAEAAVGELEEVLRNGDDAALREATERASITAEKLHR</sequence>
<evidence type="ECO:0000256" key="6">
    <source>
        <dbReference type="ARBA" id="ARBA00023186"/>
    </source>
</evidence>
<dbReference type="PANTHER" id="PTHR19375">
    <property type="entry name" value="HEAT SHOCK PROTEIN 70KDA"/>
    <property type="match status" value="1"/>
</dbReference>
<evidence type="ECO:0000256" key="3">
    <source>
        <dbReference type="ARBA" id="ARBA00022741"/>
    </source>
</evidence>
<dbReference type="FunFam" id="2.60.34.10:FF:000012">
    <property type="entry name" value="Heat shock 70 kDa protein"/>
    <property type="match status" value="1"/>
</dbReference>
<keyword evidence="2" id="KW-0597">Phosphoprotein</keyword>
<evidence type="ECO:0000256" key="4">
    <source>
        <dbReference type="ARBA" id="ARBA00022840"/>
    </source>
</evidence>
<dbReference type="SUPFAM" id="SSF100920">
    <property type="entry name" value="Heat shock protein 70kD (HSP70), peptide-binding domain"/>
    <property type="match status" value="1"/>
</dbReference>
<dbReference type="InterPro" id="IPR018181">
    <property type="entry name" value="Heat_shock_70_CS"/>
</dbReference>
<evidence type="ECO:0000256" key="7">
    <source>
        <dbReference type="RuleBase" id="RU003322"/>
    </source>
</evidence>
<dbReference type="Gene3D" id="2.60.34.10">
    <property type="entry name" value="Substrate Binding Domain Of DNAk, Chain A, domain 1"/>
    <property type="match status" value="1"/>
</dbReference>
<evidence type="ECO:0000256" key="1">
    <source>
        <dbReference type="ARBA" id="ARBA00007381"/>
    </source>
</evidence>
<reference evidence="10" key="1">
    <citation type="submission" date="2020-01" db="EMBL/GenBank/DDBJ databases">
        <title>Insect and environment-associated Actinomycetes.</title>
        <authorList>
            <person name="Currrie C."/>
            <person name="Chevrette M."/>
            <person name="Carlson C."/>
            <person name="Stubbendieck R."/>
            <person name="Wendt-Pienkowski E."/>
        </authorList>
    </citation>
    <scope>NUCLEOTIDE SEQUENCE</scope>
    <source>
        <strain evidence="10">SID7499</strain>
    </source>
</reference>
<keyword evidence="3 7" id="KW-0547">Nucleotide-binding</keyword>
<accession>A0A6G3XYV0</accession>
<dbReference type="SUPFAM" id="SSF53067">
    <property type="entry name" value="Actin-like ATPase domain"/>
    <property type="match status" value="2"/>
</dbReference>
<keyword evidence="6" id="KW-0143">Chaperone</keyword>
<comment type="similarity">
    <text evidence="1 7">Belongs to the heat shock protein 70 family.</text>
</comment>
<dbReference type="PROSITE" id="PS01036">
    <property type="entry name" value="HSP70_3"/>
    <property type="match status" value="1"/>
</dbReference>
<evidence type="ECO:0000256" key="8">
    <source>
        <dbReference type="SAM" id="Coils"/>
    </source>
</evidence>
<dbReference type="Gene3D" id="3.90.640.10">
    <property type="entry name" value="Actin, Chain A, domain 4"/>
    <property type="match status" value="1"/>
</dbReference>
<dbReference type="Pfam" id="PF00012">
    <property type="entry name" value="HSP70"/>
    <property type="match status" value="1"/>
</dbReference>
<dbReference type="GO" id="GO:0005524">
    <property type="term" value="F:ATP binding"/>
    <property type="evidence" value="ECO:0007669"/>
    <property type="project" value="UniProtKB-KW"/>
</dbReference>
<name>A0A6G3XYV0_9ACTN</name>
<dbReference type="InterPro" id="IPR043129">
    <property type="entry name" value="ATPase_NBD"/>
</dbReference>
<dbReference type="Gene3D" id="3.30.420.40">
    <property type="match status" value="2"/>
</dbReference>
<dbReference type="FunFam" id="3.30.420.40:FF:000071">
    <property type="entry name" value="Molecular chaperone DnaK"/>
    <property type="match status" value="1"/>
</dbReference>
<protein>
    <submittedName>
        <fullName evidence="10">Molecular chaperone DnaK</fullName>
    </submittedName>
</protein>
<dbReference type="FunFam" id="3.90.640.10:FF:000003">
    <property type="entry name" value="Molecular chaperone DnaK"/>
    <property type="match status" value="1"/>
</dbReference>
<comment type="caution">
    <text evidence="10">The sequence shown here is derived from an EMBL/GenBank/DDBJ whole genome shotgun (WGS) entry which is preliminary data.</text>
</comment>